<keyword evidence="2" id="KW-1185">Reference proteome</keyword>
<gene>
    <name evidence="1" type="ORF">BEMITA_LOCUS3537</name>
</gene>
<proteinExistence type="predicted"/>
<name>A0A9P0A6H3_BEMTA</name>
<organism evidence="1 2">
    <name type="scientific">Bemisia tabaci</name>
    <name type="common">Sweetpotato whitefly</name>
    <name type="synonym">Aleurodes tabaci</name>
    <dbReference type="NCBI Taxonomy" id="7038"/>
    <lineage>
        <taxon>Eukaryota</taxon>
        <taxon>Metazoa</taxon>
        <taxon>Ecdysozoa</taxon>
        <taxon>Arthropoda</taxon>
        <taxon>Hexapoda</taxon>
        <taxon>Insecta</taxon>
        <taxon>Pterygota</taxon>
        <taxon>Neoptera</taxon>
        <taxon>Paraneoptera</taxon>
        <taxon>Hemiptera</taxon>
        <taxon>Sternorrhyncha</taxon>
        <taxon>Aleyrodoidea</taxon>
        <taxon>Aleyrodidae</taxon>
        <taxon>Aleyrodinae</taxon>
        <taxon>Bemisia</taxon>
    </lineage>
</organism>
<dbReference type="EMBL" id="OU963863">
    <property type="protein sequence ID" value="CAH0384164.1"/>
    <property type="molecule type" value="Genomic_DNA"/>
</dbReference>
<dbReference type="Proteomes" id="UP001152759">
    <property type="component" value="Chromosome 2"/>
</dbReference>
<evidence type="ECO:0000313" key="1">
    <source>
        <dbReference type="EMBL" id="CAH0384164.1"/>
    </source>
</evidence>
<dbReference type="AlphaFoldDB" id="A0A9P0A6H3"/>
<reference evidence="1" key="1">
    <citation type="submission" date="2021-12" db="EMBL/GenBank/DDBJ databases">
        <authorList>
            <person name="King R."/>
        </authorList>
    </citation>
    <scope>NUCLEOTIDE SEQUENCE</scope>
</reference>
<accession>A0A9P0A6H3</accession>
<sequence>MNIFVLVAAHCVFLNLLVKVVGKFYIQFRVDRPKTLIRRVIGNDYWDQPQWRIYSCLEHKATHNDSAAVHCTRFKPGWPKKTKFQEFYVDRKCFVTYRPLNTSSVPYTFSDAPVDQLPAEIWVGCEHARDLPSFNKTKEMLQFFKKKTEGWLDIVEDKSRQKNLIEYLAAPDMSWAYGDPNVTTAYIQAYVTYMDKVMKYYDSYMLDKDVNFEIPDAPLDWRGPAWLDWKLLKPIKKSYNVIKMQFDQMHGLWLKNPALEEILRRMIPVLTSKAMDPCFLQGVPNHTHAESFGIHSGQYVGMPQDFLCTIYCRFSYVVSRLYLTSVSSKTCALTGAGGPQNGGKCEEDRCFCLKKGAGFQSTMAFSVCMNAFNLERYNETHSCNPDPT</sequence>
<protein>
    <submittedName>
        <fullName evidence="1">Uncharacterized protein</fullName>
    </submittedName>
</protein>
<evidence type="ECO:0000313" key="2">
    <source>
        <dbReference type="Proteomes" id="UP001152759"/>
    </source>
</evidence>